<evidence type="ECO:0000313" key="3">
    <source>
        <dbReference type="EMBL" id="MBP2019994.1"/>
    </source>
</evidence>
<dbReference type="PANTHER" id="PTHR48100">
    <property type="entry name" value="BROAD-SPECIFICITY PHOSPHATASE YOR283W-RELATED"/>
    <property type="match status" value="1"/>
</dbReference>
<dbReference type="SUPFAM" id="SSF53254">
    <property type="entry name" value="Phosphoglycerate mutase-like"/>
    <property type="match status" value="1"/>
</dbReference>
<sequence length="204" mass="23239">MILYLVRHGQSEGNIVTYDVPDGRLTPLGRQQAEETARRLAEEGLDLLISSPLRRALETALATQARTGLPLEVWQRLWEYRDLEPAQFLGRRGVLELCPGALCDDDLPQDGFECGWETPETAFARARDMFDRIRRRFGATDQKVAIFAHGTFNVFLLMAMMGRPWQPGLWIEQRNCCINRIHIDPQHVRILGINDVAHLSTSTI</sequence>
<dbReference type="CDD" id="cd07067">
    <property type="entry name" value="HP_PGM_like"/>
    <property type="match status" value="1"/>
</dbReference>
<evidence type="ECO:0000256" key="2">
    <source>
        <dbReference type="ARBA" id="ARBA00023235"/>
    </source>
</evidence>
<dbReference type="Gene3D" id="3.40.50.1240">
    <property type="entry name" value="Phosphoglycerate mutase-like"/>
    <property type="match status" value="1"/>
</dbReference>
<evidence type="ECO:0000313" key="4">
    <source>
        <dbReference type="Proteomes" id="UP001519289"/>
    </source>
</evidence>
<organism evidence="3 4">
    <name type="scientific">Symbiobacterium terraclitae</name>
    <dbReference type="NCBI Taxonomy" id="557451"/>
    <lineage>
        <taxon>Bacteria</taxon>
        <taxon>Bacillati</taxon>
        <taxon>Bacillota</taxon>
        <taxon>Clostridia</taxon>
        <taxon>Eubacteriales</taxon>
        <taxon>Symbiobacteriaceae</taxon>
        <taxon>Symbiobacterium</taxon>
    </lineage>
</organism>
<dbReference type="InterPro" id="IPR050275">
    <property type="entry name" value="PGM_Phosphatase"/>
</dbReference>
<keyword evidence="1" id="KW-0324">Glycolysis</keyword>
<name>A0ABS4JWU1_9FIRM</name>
<protein>
    <submittedName>
        <fullName evidence="3">Broad specificity phosphatase PhoE</fullName>
    </submittedName>
</protein>
<dbReference type="SMART" id="SM00855">
    <property type="entry name" value="PGAM"/>
    <property type="match status" value="1"/>
</dbReference>
<dbReference type="InterPro" id="IPR001345">
    <property type="entry name" value="PG/BPGM_mutase_AS"/>
</dbReference>
<dbReference type="InterPro" id="IPR029033">
    <property type="entry name" value="His_PPase_superfam"/>
</dbReference>
<dbReference type="PROSITE" id="PS00175">
    <property type="entry name" value="PG_MUTASE"/>
    <property type="match status" value="1"/>
</dbReference>
<keyword evidence="2" id="KW-0413">Isomerase</keyword>
<dbReference type="PANTHER" id="PTHR48100:SF1">
    <property type="entry name" value="HISTIDINE PHOSPHATASE FAMILY PROTEIN-RELATED"/>
    <property type="match status" value="1"/>
</dbReference>
<evidence type="ECO:0000256" key="1">
    <source>
        <dbReference type="ARBA" id="ARBA00023152"/>
    </source>
</evidence>
<dbReference type="RefSeq" id="WP_342589530.1">
    <property type="nucleotide sequence ID" value="NZ_JAGGLG010000042.1"/>
</dbReference>
<comment type="caution">
    <text evidence="3">The sequence shown here is derived from an EMBL/GenBank/DDBJ whole genome shotgun (WGS) entry which is preliminary data.</text>
</comment>
<dbReference type="InterPro" id="IPR013078">
    <property type="entry name" value="His_Pase_superF_clade-1"/>
</dbReference>
<keyword evidence="4" id="KW-1185">Reference proteome</keyword>
<accession>A0ABS4JWU1</accession>
<proteinExistence type="predicted"/>
<reference evidence="3 4" key="1">
    <citation type="submission" date="2021-03" db="EMBL/GenBank/DDBJ databases">
        <title>Genomic Encyclopedia of Type Strains, Phase IV (KMG-IV): sequencing the most valuable type-strain genomes for metagenomic binning, comparative biology and taxonomic classification.</title>
        <authorList>
            <person name="Goeker M."/>
        </authorList>
    </citation>
    <scope>NUCLEOTIDE SEQUENCE [LARGE SCALE GENOMIC DNA]</scope>
    <source>
        <strain evidence="3 4">DSM 27138</strain>
    </source>
</reference>
<dbReference type="Pfam" id="PF00300">
    <property type="entry name" value="His_Phos_1"/>
    <property type="match status" value="1"/>
</dbReference>
<dbReference type="Proteomes" id="UP001519289">
    <property type="component" value="Unassembled WGS sequence"/>
</dbReference>
<gene>
    <name evidence="3" type="ORF">J2Z79_003441</name>
</gene>
<dbReference type="EMBL" id="JAGGLG010000042">
    <property type="protein sequence ID" value="MBP2019994.1"/>
    <property type="molecule type" value="Genomic_DNA"/>
</dbReference>